<gene>
    <name evidence="5" type="primary">20204540</name>
    <name evidence="4" type="ORF">HELRODRAFT_173444</name>
</gene>
<accession>T1F6U1</accession>
<reference evidence="5" key="3">
    <citation type="submission" date="2015-06" db="UniProtKB">
        <authorList>
            <consortium name="EnsemblMetazoa"/>
        </authorList>
    </citation>
    <scope>IDENTIFICATION</scope>
</reference>
<feature type="signal peptide" evidence="3">
    <location>
        <begin position="1"/>
        <end position="17"/>
    </location>
</feature>
<evidence type="ECO:0000313" key="6">
    <source>
        <dbReference type="Proteomes" id="UP000015101"/>
    </source>
</evidence>
<keyword evidence="2" id="KW-0812">Transmembrane</keyword>
<feature type="compositionally biased region" description="Basic and acidic residues" evidence="1">
    <location>
        <begin position="56"/>
        <end position="65"/>
    </location>
</feature>
<name>T1F6U1_HELRO</name>
<keyword evidence="2" id="KW-1133">Transmembrane helix</keyword>
<feature type="compositionally biased region" description="Polar residues" evidence="1">
    <location>
        <begin position="66"/>
        <end position="81"/>
    </location>
</feature>
<evidence type="ECO:0000313" key="5">
    <source>
        <dbReference type="EnsemblMetazoa" id="HelroP173444"/>
    </source>
</evidence>
<dbReference type="CTD" id="20204540"/>
<keyword evidence="2" id="KW-0472">Membrane</keyword>
<protein>
    <submittedName>
        <fullName evidence="4 5">Uncharacterized protein</fullName>
    </submittedName>
</protein>
<dbReference type="GeneID" id="20204540"/>
<dbReference type="InParanoid" id="T1F6U1"/>
<evidence type="ECO:0000256" key="3">
    <source>
        <dbReference type="SAM" id="SignalP"/>
    </source>
</evidence>
<keyword evidence="6" id="KW-1185">Reference proteome</keyword>
<dbReference type="RefSeq" id="XP_009018300.1">
    <property type="nucleotide sequence ID" value="XM_009020052.1"/>
</dbReference>
<organism evidence="5 6">
    <name type="scientific">Helobdella robusta</name>
    <name type="common">Californian leech</name>
    <dbReference type="NCBI Taxonomy" id="6412"/>
    <lineage>
        <taxon>Eukaryota</taxon>
        <taxon>Metazoa</taxon>
        <taxon>Spiralia</taxon>
        <taxon>Lophotrochozoa</taxon>
        <taxon>Annelida</taxon>
        <taxon>Clitellata</taxon>
        <taxon>Hirudinea</taxon>
        <taxon>Rhynchobdellida</taxon>
        <taxon>Glossiphoniidae</taxon>
        <taxon>Helobdella</taxon>
    </lineage>
</organism>
<evidence type="ECO:0000256" key="2">
    <source>
        <dbReference type="SAM" id="Phobius"/>
    </source>
</evidence>
<dbReference type="EMBL" id="AMQM01004538">
    <property type="status" value="NOT_ANNOTATED_CDS"/>
    <property type="molecule type" value="Genomic_DNA"/>
</dbReference>
<sequence length="294" mass="33686">MIKFFLLIALPSVFIISSDVYLNDLMAVVKRINNDEPIIDTTNYCKQMITDQTDHLKNEAPHNPENEFQNLKNDNQNSRNGGSNSIKARFLCGLSNFLSEKPYVNLIFQLFANHLNVYQRIKLANNLTYDAFFKPTCWFGCQRNLYWQLFGEDDALTWMDVSRLTLRYLSVVVEMVLLIYCYVSLFFTALPDESEEELRLKRGFMDFLKKLPLEDLKNVGLKTGGAVAEELLGKIGKRGFMDFLKKLPLEDLKNVGLKTGGAVADEILGKIGKRLGGFLDQIDWDNLPPIEDYL</sequence>
<dbReference type="AlphaFoldDB" id="T1F6U1"/>
<keyword evidence="3" id="KW-0732">Signal</keyword>
<dbReference type="HOGENOM" id="CLU_947571_0_0_1"/>
<feature type="transmembrane region" description="Helical" evidence="2">
    <location>
        <begin position="168"/>
        <end position="190"/>
    </location>
</feature>
<proteinExistence type="predicted"/>
<dbReference type="EMBL" id="KB096590">
    <property type="protein sequence ID" value="ESO03743.1"/>
    <property type="molecule type" value="Genomic_DNA"/>
</dbReference>
<dbReference type="KEGG" id="hro:HELRODRAFT_173444"/>
<dbReference type="Proteomes" id="UP000015101">
    <property type="component" value="Unassembled WGS sequence"/>
</dbReference>
<feature type="region of interest" description="Disordered" evidence="1">
    <location>
        <begin position="56"/>
        <end position="81"/>
    </location>
</feature>
<dbReference type="EnsemblMetazoa" id="HelroT173444">
    <property type="protein sequence ID" value="HelroP173444"/>
    <property type="gene ID" value="HelroG173444"/>
</dbReference>
<reference evidence="6" key="1">
    <citation type="submission" date="2012-12" db="EMBL/GenBank/DDBJ databases">
        <authorList>
            <person name="Hellsten U."/>
            <person name="Grimwood J."/>
            <person name="Chapman J.A."/>
            <person name="Shapiro H."/>
            <person name="Aerts A."/>
            <person name="Otillar R.P."/>
            <person name="Terry A.Y."/>
            <person name="Boore J.L."/>
            <person name="Simakov O."/>
            <person name="Marletaz F."/>
            <person name="Cho S.-J."/>
            <person name="Edsinger-Gonzales E."/>
            <person name="Havlak P."/>
            <person name="Kuo D.-H."/>
            <person name="Larsson T."/>
            <person name="Lv J."/>
            <person name="Arendt D."/>
            <person name="Savage R."/>
            <person name="Osoegawa K."/>
            <person name="de Jong P."/>
            <person name="Lindberg D.R."/>
            <person name="Seaver E.C."/>
            <person name="Weisblat D.A."/>
            <person name="Putnam N.H."/>
            <person name="Grigoriev I.V."/>
            <person name="Rokhsar D.S."/>
        </authorList>
    </citation>
    <scope>NUCLEOTIDE SEQUENCE</scope>
</reference>
<feature type="chain" id="PRO_5010980321" evidence="3">
    <location>
        <begin position="18"/>
        <end position="294"/>
    </location>
</feature>
<reference evidence="4 6" key="2">
    <citation type="journal article" date="2013" name="Nature">
        <title>Insights into bilaterian evolution from three spiralian genomes.</title>
        <authorList>
            <person name="Simakov O."/>
            <person name="Marletaz F."/>
            <person name="Cho S.J."/>
            <person name="Edsinger-Gonzales E."/>
            <person name="Havlak P."/>
            <person name="Hellsten U."/>
            <person name="Kuo D.H."/>
            <person name="Larsson T."/>
            <person name="Lv J."/>
            <person name="Arendt D."/>
            <person name="Savage R."/>
            <person name="Osoegawa K."/>
            <person name="de Jong P."/>
            <person name="Grimwood J."/>
            <person name="Chapman J.A."/>
            <person name="Shapiro H."/>
            <person name="Aerts A."/>
            <person name="Otillar R.P."/>
            <person name="Terry A.Y."/>
            <person name="Boore J.L."/>
            <person name="Grigoriev I.V."/>
            <person name="Lindberg D.R."/>
            <person name="Seaver E.C."/>
            <person name="Weisblat D.A."/>
            <person name="Putnam N.H."/>
            <person name="Rokhsar D.S."/>
        </authorList>
    </citation>
    <scope>NUCLEOTIDE SEQUENCE</scope>
</reference>
<evidence type="ECO:0000313" key="4">
    <source>
        <dbReference type="EMBL" id="ESO03743.1"/>
    </source>
</evidence>
<evidence type="ECO:0000256" key="1">
    <source>
        <dbReference type="SAM" id="MobiDB-lite"/>
    </source>
</evidence>